<keyword evidence="1" id="KW-0675">Receptor</keyword>
<dbReference type="Proteomes" id="UP001164539">
    <property type="component" value="Chromosome 7"/>
</dbReference>
<name>A0ACC1XSC7_MELAZ</name>
<proteinExistence type="predicted"/>
<evidence type="ECO:0000313" key="2">
    <source>
        <dbReference type="Proteomes" id="UP001164539"/>
    </source>
</evidence>
<accession>A0ACC1XSC7</accession>
<dbReference type="EMBL" id="CM051400">
    <property type="protein sequence ID" value="KAJ4714339.1"/>
    <property type="molecule type" value="Genomic_DNA"/>
</dbReference>
<keyword evidence="2" id="KW-1185">Reference proteome</keyword>
<sequence length="466" mass="51981">MPTFTAIAFDRLIEPRDSKSVDMPVPNSKPLRKLKPTPAPNSKLERRNSTSVVRDKKTDRKVSRPQITPALYTTPETTPLPDSPSSFPPSPYIINHKRRGPRLLKSFSQDDVATRKKETDEGKVDVNATKDAETNGVDSTKGDSVTVTNPDPLKEEHERDVTKRPVAKECANGLHDHSTGKEHLNGVSNDDLDASNGESEGTNRGLGTTNMSNGVAQKKDALKFVASYPERDSECEDFYDPLDTMSHTSNTDGEDITGPESSAKVATPMGEFYDAWDELSSEGGTQLLMEIEKRKQAEESLNDMRNQWQRIRQQLAQVGLTLPADPIAVAEEGEQPNIDPAEEICRQVYLARFVSESVGRGIAKAEMEAQMEAQIETKNFEIARLWDRLHYYEAMNREMSQRNQEAVEMARRNRHMRKRRQRWVWGSIAAAITLGTAALAWSYLPTGKGSTTGGPQAPEHDDTTKQ</sequence>
<comment type="caution">
    <text evidence="1">The sequence shown here is derived from an EMBL/GenBank/DDBJ whole genome shotgun (WGS) entry which is preliminary data.</text>
</comment>
<protein>
    <submittedName>
        <fullName evidence="1">Netrin receptor DCC</fullName>
    </submittedName>
</protein>
<reference evidence="1 2" key="1">
    <citation type="journal article" date="2023" name="Science">
        <title>Complex scaffold remodeling in plant triterpene biosynthesis.</title>
        <authorList>
            <person name="De La Pena R."/>
            <person name="Hodgson H."/>
            <person name="Liu J.C."/>
            <person name="Stephenson M.J."/>
            <person name="Martin A.C."/>
            <person name="Owen C."/>
            <person name="Harkess A."/>
            <person name="Leebens-Mack J."/>
            <person name="Jimenez L.E."/>
            <person name="Osbourn A."/>
            <person name="Sattely E.S."/>
        </authorList>
    </citation>
    <scope>NUCLEOTIDE SEQUENCE [LARGE SCALE GENOMIC DNA]</scope>
    <source>
        <strain evidence="2">cv. JPN11</strain>
        <tissue evidence="1">Leaf</tissue>
    </source>
</reference>
<evidence type="ECO:0000313" key="1">
    <source>
        <dbReference type="EMBL" id="KAJ4714339.1"/>
    </source>
</evidence>
<organism evidence="1 2">
    <name type="scientific">Melia azedarach</name>
    <name type="common">Chinaberry tree</name>
    <dbReference type="NCBI Taxonomy" id="155640"/>
    <lineage>
        <taxon>Eukaryota</taxon>
        <taxon>Viridiplantae</taxon>
        <taxon>Streptophyta</taxon>
        <taxon>Embryophyta</taxon>
        <taxon>Tracheophyta</taxon>
        <taxon>Spermatophyta</taxon>
        <taxon>Magnoliopsida</taxon>
        <taxon>eudicotyledons</taxon>
        <taxon>Gunneridae</taxon>
        <taxon>Pentapetalae</taxon>
        <taxon>rosids</taxon>
        <taxon>malvids</taxon>
        <taxon>Sapindales</taxon>
        <taxon>Meliaceae</taxon>
        <taxon>Melia</taxon>
    </lineage>
</organism>
<gene>
    <name evidence="1" type="ORF">OWV82_012841</name>
</gene>